<evidence type="ECO:0000256" key="4">
    <source>
        <dbReference type="ARBA" id="ARBA00022801"/>
    </source>
</evidence>
<keyword evidence="5" id="KW-0862">Zinc</keyword>
<dbReference type="Gene3D" id="3.30.2010.10">
    <property type="entry name" value="Metalloproteases ('zincins'), catalytic domain"/>
    <property type="match status" value="1"/>
</dbReference>
<protein>
    <recommendedName>
        <fullName evidence="8">Peptidase M48 domain-containing protein</fullName>
    </recommendedName>
</protein>
<organism evidence="9">
    <name type="scientific">marine sediment metagenome</name>
    <dbReference type="NCBI Taxonomy" id="412755"/>
    <lineage>
        <taxon>unclassified sequences</taxon>
        <taxon>metagenomes</taxon>
        <taxon>ecological metagenomes</taxon>
    </lineage>
</organism>
<name>X0XLC0_9ZZZZ</name>
<dbReference type="GO" id="GO:0004222">
    <property type="term" value="F:metalloendopeptidase activity"/>
    <property type="evidence" value="ECO:0007669"/>
    <property type="project" value="InterPro"/>
</dbReference>
<keyword evidence="6" id="KW-0482">Metalloprotease</keyword>
<dbReference type="EMBL" id="BARS01049735">
    <property type="protein sequence ID" value="GAG36137.1"/>
    <property type="molecule type" value="Genomic_DNA"/>
</dbReference>
<dbReference type="GO" id="GO:0046872">
    <property type="term" value="F:metal ion binding"/>
    <property type="evidence" value="ECO:0007669"/>
    <property type="project" value="UniProtKB-KW"/>
</dbReference>
<evidence type="ECO:0000256" key="5">
    <source>
        <dbReference type="ARBA" id="ARBA00022833"/>
    </source>
</evidence>
<accession>X0XLC0</accession>
<dbReference type="AlphaFoldDB" id="X0XLC0"/>
<feature type="transmembrane region" description="Helical" evidence="7">
    <location>
        <begin position="110"/>
        <end position="132"/>
    </location>
</feature>
<dbReference type="GO" id="GO:0006508">
    <property type="term" value="P:proteolysis"/>
    <property type="evidence" value="ECO:0007669"/>
    <property type="project" value="UniProtKB-KW"/>
</dbReference>
<keyword evidence="3" id="KW-0479">Metal-binding</keyword>
<dbReference type="PANTHER" id="PTHR10120">
    <property type="entry name" value="CAAX PRENYL PROTEASE 1"/>
    <property type="match status" value="1"/>
</dbReference>
<evidence type="ECO:0000259" key="8">
    <source>
        <dbReference type="Pfam" id="PF01435"/>
    </source>
</evidence>
<comment type="cofactor">
    <cofactor evidence="1">
        <name>Zn(2+)</name>
        <dbReference type="ChEBI" id="CHEBI:29105"/>
    </cofactor>
</comment>
<gene>
    <name evidence="9" type="ORF">S01H1_74341</name>
</gene>
<dbReference type="InterPro" id="IPR001915">
    <property type="entry name" value="Peptidase_M48"/>
</dbReference>
<dbReference type="Pfam" id="PF01435">
    <property type="entry name" value="Peptidase_M48"/>
    <property type="match status" value="1"/>
</dbReference>
<evidence type="ECO:0000313" key="9">
    <source>
        <dbReference type="EMBL" id="GAG36137.1"/>
    </source>
</evidence>
<feature type="transmembrane region" description="Helical" evidence="7">
    <location>
        <begin position="20"/>
        <end position="40"/>
    </location>
</feature>
<reference evidence="9" key="1">
    <citation type="journal article" date="2014" name="Front. Microbiol.">
        <title>High frequency of phylogenetically diverse reductive dehalogenase-homologous genes in deep subseafloor sedimentary metagenomes.</title>
        <authorList>
            <person name="Kawai M."/>
            <person name="Futagami T."/>
            <person name="Toyoda A."/>
            <person name="Takaki Y."/>
            <person name="Nishi S."/>
            <person name="Hori S."/>
            <person name="Arai W."/>
            <person name="Tsubouchi T."/>
            <person name="Morono Y."/>
            <person name="Uchiyama I."/>
            <person name="Ito T."/>
            <person name="Fujiyama A."/>
            <person name="Inagaki F."/>
            <person name="Takami H."/>
        </authorList>
    </citation>
    <scope>NUCLEOTIDE SEQUENCE</scope>
    <source>
        <strain evidence="9">Expedition CK06-06</strain>
    </source>
</reference>
<keyword evidence="4" id="KW-0378">Hydrolase</keyword>
<keyword evidence="2" id="KW-0645">Protease</keyword>
<comment type="caution">
    <text evidence="9">The sequence shown here is derived from an EMBL/GenBank/DDBJ whole genome shotgun (WGS) entry which is preliminary data.</text>
</comment>
<feature type="domain" description="Peptidase M48" evidence="8">
    <location>
        <begin position="173"/>
        <end position="228"/>
    </location>
</feature>
<feature type="transmembrane region" description="Helical" evidence="7">
    <location>
        <begin position="76"/>
        <end position="98"/>
    </location>
</feature>
<evidence type="ECO:0000256" key="2">
    <source>
        <dbReference type="ARBA" id="ARBA00022670"/>
    </source>
</evidence>
<feature type="non-terminal residue" evidence="9">
    <location>
        <position position="240"/>
    </location>
</feature>
<evidence type="ECO:0000256" key="3">
    <source>
        <dbReference type="ARBA" id="ARBA00022723"/>
    </source>
</evidence>
<keyword evidence="7" id="KW-0812">Transmembrane</keyword>
<evidence type="ECO:0000256" key="7">
    <source>
        <dbReference type="SAM" id="Phobius"/>
    </source>
</evidence>
<evidence type="ECO:0000256" key="6">
    <source>
        <dbReference type="ARBA" id="ARBA00023049"/>
    </source>
</evidence>
<feature type="transmembrane region" description="Helical" evidence="7">
    <location>
        <begin position="164"/>
        <end position="188"/>
    </location>
</feature>
<keyword evidence="7" id="KW-0472">Membrane</keyword>
<evidence type="ECO:0000256" key="1">
    <source>
        <dbReference type="ARBA" id="ARBA00001947"/>
    </source>
</evidence>
<feature type="non-terminal residue" evidence="9">
    <location>
        <position position="1"/>
    </location>
</feature>
<feature type="transmembrane region" description="Helical" evidence="7">
    <location>
        <begin position="218"/>
        <end position="239"/>
    </location>
</feature>
<keyword evidence="7" id="KW-1133">Transmembrane helix</keyword>
<sequence>YKNWIANDLGLKNLPLLGDLFLLAPFIAALMLVWLVDYPFHRAMRVRMSQDAALAGRGALPYWSRREYIAFNTRHHLLFILVPVSLIILCADSLSLYVYPLLHDWRGRDVFLSVSLLLAVSGVFLLAPVLIVRIWKTSPLPSGPLRDQLETMCHRMGVRCRDILIWRSGGVLANAGAMGLIGSVRYLLLSDALLNEMPVENIRAVFAHEIGHIRSRHIPYFLLFAIASITLCLAAVWGAE</sequence>
<proteinExistence type="predicted"/>